<organism evidence="1 2">
    <name type="scientific">Pseudomonas nitroreducens</name>
    <dbReference type="NCBI Taxonomy" id="46680"/>
    <lineage>
        <taxon>Bacteria</taxon>
        <taxon>Pseudomonadati</taxon>
        <taxon>Pseudomonadota</taxon>
        <taxon>Gammaproteobacteria</taxon>
        <taxon>Pseudomonadales</taxon>
        <taxon>Pseudomonadaceae</taxon>
        <taxon>Pseudomonas</taxon>
    </lineage>
</organism>
<accession>A0A7W7KJ76</accession>
<sequence length="209" mass="22924">MTTISDLQLLTVEALTGKTAAAARVYYARTWPTWNGLYPMLYLHAPTEDMESLGRNGAPQFTVTVTIRISARVAVKHQPNNAGAVAAQVALEQLQEQIKRAVINYTPLMRQLQQFPFVRSEFKENGDGGDEVAELVVDIGMEFYQGPEDFCPVDLDELQQLTITDDLTNVVDPTGTYPNPPFPDAVEPAPRTVGPDGRAEGGISIDFTP</sequence>
<dbReference type="EMBL" id="JACHLI010000006">
    <property type="protein sequence ID" value="MBB4863349.1"/>
    <property type="molecule type" value="Genomic_DNA"/>
</dbReference>
<evidence type="ECO:0000313" key="2">
    <source>
        <dbReference type="Proteomes" id="UP000566995"/>
    </source>
</evidence>
<gene>
    <name evidence="1" type="ORF">HNP46_002196</name>
</gene>
<proteinExistence type="predicted"/>
<dbReference type="RefSeq" id="WP_184588646.1">
    <property type="nucleotide sequence ID" value="NZ_JACHLI010000006.1"/>
</dbReference>
<dbReference type="Proteomes" id="UP000566995">
    <property type="component" value="Unassembled WGS sequence"/>
</dbReference>
<protein>
    <submittedName>
        <fullName evidence="1">Uncharacterized protein</fullName>
    </submittedName>
</protein>
<dbReference type="AlphaFoldDB" id="A0A7W7KJ76"/>
<reference evidence="1 2" key="1">
    <citation type="submission" date="2020-08" db="EMBL/GenBank/DDBJ databases">
        <title>Functional genomics of gut bacteria from endangered species of beetles.</title>
        <authorList>
            <person name="Carlos-Shanley C."/>
        </authorList>
    </citation>
    <scope>NUCLEOTIDE SEQUENCE [LARGE SCALE GENOMIC DNA]</scope>
    <source>
        <strain evidence="1 2">S00179</strain>
    </source>
</reference>
<evidence type="ECO:0000313" key="1">
    <source>
        <dbReference type="EMBL" id="MBB4863349.1"/>
    </source>
</evidence>
<name>A0A7W7KJ76_PSENT</name>
<comment type="caution">
    <text evidence="1">The sequence shown here is derived from an EMBL/GenBank/DDBJ whole genome shotgun (WGS) entry which is preliminary data.</text>
</comment>